<keyword evidence="7" id="KW-0238">DNA-binding</keyword>
<accession>A0ABQ8S718</accession>
<feature type="domain" description="NR LBD" evidence="13">
    <location>
        <begin position="113"/>
        <end position="351"/>
    </location>
</feature>
<evidence type="ECO:0000313" key="15">
    <source>
        <dbReference type="Proteomes" id="UP001148838"/>
    </source>
</evidence>
<feature type="region of interest" description="Disordered" evidence="11">
    <location>
        <begin position="124"/>
        <end position="144"/>
    </location>
</feature>
<dbReference type="Proteomes" id="UP001148838">
    <property type="component" value="Unassembled WGS sequence"/>
</dbReference>
<dbReference type="InterPro" id="IPR000536">
    <property type="entry name" value="Nucl_hrmn_rcpt_lig-bd"/>
</dbReference>
<evidence type="ECO:0000256" key="10">
    <source>
        <dbReference type="ARBA" id="ARBA00023242"/>
    </source>
</evidence>
<dbReference type="PRINTS" id="PR00398">
    <property type="entry name" value="STRDHORMONER"/>
</dbReference>
<keyword evidence="6" id="KW-0805">Transcription regulation</keyword>
<name>A0ABQ8S718_PERAM</name>
<keyword evidence="4" id="KW-0863">Zinc-finger</keyword>
<comment type="subcellular location">
    <subcellularLocation>
        <location evidence="1">Nucleus</location>
    </subcellularLocation>
</comment>
<dbReference type="InterPro" id="IPR001728">
    <property type="entry name" value="ThyrH_rcpt"/>
</dbReference>
<dbReference type="Pfam" id="PF00105">
    <property type="entry name" value="zf-C4"/>
    <property type="match status" value="1"/>
</dbReference>
<evidence type="ECO:0000256" key="8">
    <source>
        <dbReference type="ARBA" id="ARBA00023163"/>
    </source>
</evidence>
<evidence type="ECO:0008006" key="16">
    <source>
        <dbReference type="Google" id="ProtNLM"/>
    </source>
</evidence>
<dbReference type="Pfam" id="PF00104">
    <property type="entry name" value="Hormone_recep"/>
    <property type="match status" value="1"/>
</dbReference>
<evidence type="ECO:0000256" key="7">
    <source>
        <dbReference type="ARBA" id="ARBA00023125"/>
    </source>
</evidence>
<dbReference type="PRINTS" id="PR00546">
    <property type="entry name" value="THYROIDHORMR"/>
</dbReference>
<feature type="compositionally biased region" description="Low complexity" evidence="11">
    <location>
        <begin position="124"/>
        <end position="139"/>
    </location>
</feature>
<comment type="caution">
    <text evidence="14">The sequence shown here is derived from an EMBL/GenBank/DDBJ whole genome shotgun (WGS) entry which is preliminary data.</text>
</comment>
<evidence type="ECO:0000256" key="5">
    <source>
        <dbReference type="ARBA" id="ARBA00022833"/>
    </source>
</evidence>
<evidence type="ECO:0000259" key="12">
    <source>
        <dbReference type="PROSITE" id="PS51030"/>
    </source>
</evidence>
<keyword evidence="9" id="KW-0675">Receptor</keyword>
<feature type="region of interest" description="Disordered" evidence="11">
    <location>
        <begin position="53"/>
        <end position="83"/>
    </location>
</feature>
<dbReference type="SUPFAM" id="SSF48508">
    <property type="entry name" value="Nuclear receptor ligand-binding domain"/>
    <property type="match status" value="1"/>
</dbReference>
<evidence type="ECO:0000259" key="13">
    <source>
        <dbReference type="PROSITE" id="PS51843"/>
    </source>
</evidence>
<gene>
    <name evidence="14" type="ORF">ANN_21724</name>
</gene>
<organism evidence="14 15">
    <name type="scientific">Periplaneta americana</name>
    <name type="common">American cockroach</name>
    <name type="synonym">Blatta americana</name>
    <dbReference type="NCBI Taxonomy" id="6978"/>
    <lineage>
        <taxon>Eukaryota</taxon>
        <taxon>Metazoa</taxon>
        <taxon>Ecdysozoa</taxon>
        <taxon>Arthropoda</taxon>
        <taxon>Hexapoda</taxon>
        <taxon>Insecta</taxon>
        <taxon>Pterygota</taxon>
        <taxon>Neoptera</taxon>
        <taxon>Polyneoptera</taxon>
        <taxon>Dictyoptera</taxon>
        <taxon>Blattodea</taxon>
        <taxon>Blattoidea</taxon>
        <taxon>Blattidae</taxon>
        <taxon>Blattinae</taxon>
        <taxon>Periplaneta</taxon>
    </lineage>
</organism>
<feature type="domain" description="Nuclear receptor" evidence="12">
    <location>
        <begin position="1"/>
        <end position="54"/>
    </location>
</feature>
<keyword evidence="5" id="KW-0862">Zinc</keyword>
<keyword evidence="10" id="KW-0539">Nucleus</keyword>
<keyword evidence="15" id="KW-1185">Reference proteome</keyword>
<proteinExistence type="inferred from homology"/>
<dbReference type="InterPro" id="IPR001723">
    <property type="entry name" value="Nuclear_hrmn_rcpt"/>
</dbReference>
<dbReference type="PANTHER" id="PTHR45805:SF10">
    <property type="entry name" value="ECDYSONE-INDUCED PROTEIN 78C"/>
    <property type="match status" value="1"/>
</dbReference>
<dbReference type="InterPro" id="IPR013088">
    <property type="entry name" value="Znf_NHR/GATA"/>
</dbReference>
<dbReference type="SMART" id="SM00430">
    <property type="entry name" value="HOLI"/>
    <property type="match status" value="1"/>
</dbReference>
<dbReference type="PANTHER" id="PTHR45805">
    <property type="entry name" value="NUCLEAR HORMONE RECEPTOR HR3-RELATED"/>
    <property type="match status" value="1"/>
</dbReference>
<dbReference type="Gene3D" id="1.10.565.10">
    <property type="entry name" value="Retinoid X Receptor"/>
    <property type="match status" value="1"/>
</dbReference>
<dbReference type="Gene3D" id="3.30.50.10">
    <property type="entry name" value="Erythroid Transcription Factor GATA-1, subunit A"/>
    <property type="match status" value="1"/>
</dbReference>
<sequence length="501" mass="56843">METHLLRRSIQKQIEYRCLRDGKCLVIRLNRNRCQYCRFKKCLAVGMSRDSVRYGRVPKRSRERSGEEPATATRVSTSDAEQSDAETKQLAVYDVILTVSQAFHANCGYTEEQTRGLVRKPLQAQPPAAAGGSSPEGPEVASSTAESLEQQRVWLWQQFATHVTPSVQRVVEFAKRVPGFCDLSQDDQLILIKVGFFEIWLGHVARLTSDSSLTFADGTYITRQQMDIMYDPEFVSSLFHFASTLNALALNDTELGLFSAIVLLTADRPGVTDLKAIEHHQDRLIDALKVQTTAKSFRIHTQERATAAVIAIHDITDITQLALSTAMQLFYAKILPILSYGLDITWTRLNYNDLKTMENVKARFLKAALGISKYAPSRMAYELAREPFLIEELRSRLMLPSTAAELRLRTVMQEKKAEIESEFYGTDAMINRNWTGPNNKLRSAITRLAVQGFHHKLCRRSEYHEPSPECVCKLCNEACPKYHFSKCVNRTKSLVEYSKEK</sequence>
<evidence type="ECO:0000256" key="11">
    <source>
        <dbReference type="SAM" id="MobiDB-lite"/>
    </source>
</evidence>
<dbReference type="SMART" id="SM00399">
    <property type="entry name" value="ZnF_C4"/>
    <property type="match status" value="1"/>
</dbReference>
<comment type="similarity">
    <text evidence="2">Belongs to the nuclear hormone receptor family. NR1 subfamily.</text>
</comment>
<reference evidence="14 15" key="1">
    <citation type="journal article" date="2022" name="Allergy">
        <title>Genome assembly and annotation of Periplaneta americana reveal a comprehensive cockroach allergen profile.</title>
        <authorList>
            <person name="Wang L."/>
            <person name="Xiong Q."/>
            <person name="Saelim N."/>
            <person name="Wang L."/>
            <person name="Nong W."/>
            <person name="Wan A.T."/>
            <person name="Shi M."/>
            <person name="Liu X."/>
            <person name="Cao Q."/>
            <person name="Hui J.H.L."/>
            <person name="Sookrung N."/>
            <person name="Leung T.F."/>
            <person name="Tungtrongchitr A."/>
            <person name="Tsui S.K.W."/>
        </authorList>
    </citation>
    <scope>NUCLEOTIDE SEQUENCE [LARGE SCALE GENOMIC DNA]</scope>
    <source>
        <strain evidence="14">PWHHKU_190912</strain>
    </source>
</reference>
<evidence type="ECO:0000256" key="2">
    <source>
        <dbReference type="ARBA" id="ARBA00008092"/>
    </source>
</evidence>
<evidence type="ECO:0000313" key="14">
    <source>
        <dbReference type="EMBL" id="KAJ4429555.1"/>
    </source>
</evidence>
<protein>
    <recommendedName>
        <fullName evidence="16">Ecdysone-induced protein 78C</fullName>
    </recommendedName>
</protein>
<dbReference type="PROSITE" id="PS51030">
    <property type="entry name" value="NUCLEAR_REC_DBD_2"/>
    <property type="match status" value="1"/>
</dbReference>
<evidence type="ECO:0000256" key="3">
    <source>
        <dbReference type="ARBA" id="ARBA00022723"/>
    </source>
</evidence>
<dbReference type="InterPro" id="IPR001628">
    <property type="entry name" value="Znf_hrmn_rcpt"/>
</dbReference>
<evidence type="ECO:0000256" key="4">
    <source>
        <dbReference type="ARBA" id="ARBA00022771"/>
    </source>
</evidence>
<keyword evidence="3" id="KW-0479">Metal-binding</keyword>
<evidence type="ECO:0000256" key="9">
    <source>
        <dbReference type="ARBA" id="ARBA00023170"/>
    </source>
</evidence>
<evidence type="ECO:0000256" key="1">
    <source>
        <dbReference type="ARBA" id="ARBA00004123"/>
    </source>
</evidence>
<dbReference type="PROSITE" id="PS51843">
    <property type="entry name" value="NR_LBD"/>
    <property type="match status" value="1"/>
</dbReference>
<dbReference type="EMBL" id="JAJSOF020000033">
    <property type="protein sequence ID" value="KAJ4429555.1"/>
    <property type="molecule type" value="Genomic_DNA"/>
</dbReference>
<keyword evidence="8" id="KW-0804">Transcription</keyword>
<dbReference type="InterPro" id="IPR035500">
    <property type="entry name" value="NHR-like_dom_sf"/>
</dbReference>
<evidence type="ECO:0000256" key="6">
    <source>
        <dbReference type="ARBA" id="ARBA00023015"/>
    </source>
</evidence>